<comment type="caution">
    <text evidence="1">The sequence shown here is derived from an EMBL/GenBank/DDBJ whole genome shotgun (WGS) entry which is preliminary data.</text>
</comment>
<proteinExistence type="predicted"/>
<name>A0ABU6VKC3_9FABA</name>
<dbReference type="EMBL" id="JASCZI010151567">
    <property type="protein sequence ID" value="MED6173534.1"/>
    <property type="molecule type" value="Genomic_DNA"/>
</dbReference>
<protein>
    <submittedName>
        <fullName evidence="1">Uncharacterized protein</fullName>
    </submittedName>
</protein>
<evidence type="ECO:0000313" key="2">
    <source>
        <dbReference type="Proteomes" id="UP001341840"/>
    </source>
</evidence>
<gene>
    <name evidence="1" type="ORF">PIB30_060327</name>
</gene>
<accession>A0ABU6VKC3</accession>
<organism evidence="1 2">
    <name type="scientific">Stylosanthes scabra</name>
    <dbReference type="NCBI Taxonomy" id="79078"/>
    <lineage>
        <taxon>Eukaryota</taxon>
        <taxon>Viridiplantae</taxon>
        <taxon>Streptophyta</taxon>
        <taxon>Embryophyta</taxon>
        <taxon>Tracheophyta</taxon>
        <taxon>Spermatophyta</taxon>
        <taxon>Magnoliopsida</taxon>
        <taxon>eudicotyledons</taxon>
        <taxon>Gunneridae</taxon>
        <taxon>Pentapetalae</taxon>
        <taxon>rosids</taxon>
        <taxon>fabids</taxon>
        <taxon>Fabales</taxon>
        <taxon>Fabaceae</taxon>
        <taxon>Papilionoideae</taxon>
        <taxon>50 kb inversion clade</taxon>
        <taxon>dalbergioids sensu lato</taxon>
        <taxon>Dalbergieae</taxon>
        <taxon>Pterocarpus clade</taxon>
        <taxon>Stylosanthes</taxon>
    </lineage>
</organism>
<evidence type="ECO:0000313" key="1">
    <source>
        <dbReference type="EMBL" id="MED6173534.1"/>
    </source>
</evidence>
<keyword evidence="2" id="KW-1185">Reference proteome</keyword>
<sequence length="57" mass="6691">MNREELIANVPTTIYAVQWASYVQYRLDPSTMEMYRKNKEARKKQTIPHTGGSKPYV</sequence>
<reference evidence="1 2" key="1">
    <citation type="journal article" date="2023" name="Plants (Basel)">
        <title>Bridging the Gap: Combining Genomics and Transcriptomics Approaches to Understand Stylosanthes scabra, an Orphan Legume from the Brazilian Caatinga.</title>
        <authorList>
            <person name="Ferreira-Neto J.R.C."/>
            <person name="da Silva M.D."/>
            <person name="Binneck E."/>
            <person name="de Melo N.F."/>
            <person name="da Silva R.H."/>
            <person name="de Melo A.L.T.M."/>
            <person name="Pandolfi V."/>
            <person name="Bustamante F.O."/>
            <person name="Brasileiro-Vidal A.C."/>
            <person name="Benko-Iseppon A.M."/>
        </authorList>
    </citation>
    <scope>NUCLEOTIDE SEQUENCE [LARGE SCALE GENOMIC DNA]</scope>
    <source>
        <tissue evidence="1">Leaves</tissue>
    </source>
</reference>
<dbReference type="Proteomes" id="UP001341840">
    <property type="component" value="Unassembled WGS sequence"/>
</dbReference>